<dbReference type="InterPro" id="IPR036286">
    <property type="entry name" value="LexA/Signal_pep-like_sf"/>
</dbReference>
<evidence type="ECO:0000256" key="2">
    <source>
        <dbReference type="ARBA" id="ARBA00022763"/>
    </source>
</evidence>
<proteinExistence type="inferred from homology"/>
<evidence type="ECO:0000313" key="10">
    <source>
        <dbReference type="EMBL" id="RVU44308.1"/>
    </source>
</evidence>
<dbReference type="InterPro" id="IPR050077">
    <property type="entry name" value="LexA_repressor"/>
</dbReference>
<comment type="caution">
    <text evidence="10">The sequence shown here is derived from an EMBL/GenBank/DDBJ whole genome shotgun (WGS) entry which is preliminary data.</text>
</comment>
<dbReference type="EMBL" id="SACR01000005">
    <property type="protein sequence ID" value="RVU44308.1"/>
    <property type="molecule type" value="Genomic_DNA"/>
</dbReference>
<keyword evidence="11" id="KW-1185">Reference proteome</keyword>
<dbReference type="SUPFAM" id="SSF51306">
    <property type="entry name" value="LexA/Signal peptidase"/>
    <property type="match status" value="1"/>
</dbReference>
<dbReference type="NCBIfam" id="NF007621">
    <property type="entry name" value="PRK10276.1"/>
    <property type="match status" value="1"/>
</dbReference>
<evidence type="ECO:0000256" key="4">
    <source>
        <dbReference type="ARBA" id="ARBA00022813"/>
    </source>
</evidence>
<evidence type="ECO:0000256" key="7">
    <source>
        <dbReference type="RuleBase" id="RU003991"/>
    </source>
</evidence>
<dbReference type="InterPro" id="IPR006197">
    <property type="entry name" value="Peptidase_S24_LexA"/>
</dbReference>
<protein>
    <submittedName>
        <fullName evidence="10">Translesion error-prone DNA polymerase V autoproteolytic subunit</fullName>
    </submittedName>
</protein>
<evidence type="ECO:0000259" key="9">
    <source>
        <dbReference type="Pfam" id="PF00717"/>
    </source>
</evidence>
<feature type="region of interest" description="Disordered" evidence="8">
    <location>
        <begin position="1"/>
        <end position="28"/>
    </location>
</feature>
<evidence type="ECO:0000256" key="8">
    <source>
        <dbReference type="SAM" id="MobiDB-lite"/>
    </source>
</evidence>
<dbReference type="AlphaFoldDB" id="A0A437RC02"/>
<dbReference type="PANTHER" id="PTHR33516:SF2">
    <property type="entry name" value="LEXA REPRESSOR-RELATED"/>
    <property type="match status" value="1"/>
</dbReference>
<evidence type="ECO:0000256" key="1">
    <source>
        <dbReference type="ARBA" id="ARBA00007484"/>
    </source>
</evidence>
<accession>A0A437RC02</accession>
<dbReference type="GO" id="GO:0016787">
    <property type="term" value="F:hydrolase activity"/>
    <property type="evidence" value="ECO:0007669"/>
    <property type="project" value="UniProtKB-KW"/>
</dbReference>
<keyword evidence="5" id="KW-0234">DNA repair</keyword>
<dbReference type="PRINTS" id="PR00726">
    <property type="entry name" value="LEXASERPTASE"/>
</dbReference>
<dbReference type="InterPro" id="IPR039418">
    <property type="entry name" value="LexA-like"/>
</dbReference>
<dbReference type="Pfam" id="PF00717">
    <property type="entry name" value="Peptidase_S24"/>
    <property type="match status" value="1"/>
</dbReference>
<feature type="compositionally biased region" description="Basic and acidic residues" evidence="8">
    <location>
        <begin position="1"/>
        <end position="18"/>
    </location>
</feature>
<dbReference type="Proteomes" id="UP000285575">
    <property type="component" value="Unassembled WGS sequence"/>
</dbReference>
<name>A0A437RC02_9BURK</name>
<organism evidence="10 11">
    <name type="scientific">Rubrivivax rivuli</name>
    <dbReference type="NCBI Taxonomy" id="1862385"/>
    <lineage>
        <taxon>Bacteria</taxon>
        <taxon>Pseudomonadati</taxon>
        <taxon>Pseudomonadota</taxon>
        <taxon>Betaproteobacteria</taxon>
        <taxon>Burkholderiales</taxon>
        <taxon>Sphaerotilaceae</taxon>
        <taxon>Rubrivivax</taxon>
    </lineage>
</organism>
<comment type="similarity">
    <text evidence="1 7">Belongs to the peptidase S24 family.</text>
</comment>
<dbReference type="InterPro" id="IPR015927">
    <property type="entry name" value="Peptidase_S24_S26A/B/C"/>
</dbReference>
<keyword evidence="4 7" id="KW-0068">Autocatalytic cleavage</keyword>
<dbReference type="PANTHER" id="PTHR33516">
    <property type="entry name" value="LEXA REPRESSOR"/>
    <property type="match status" value="1"/>
</dbReference>
<keyword evidence="3 7" id="KW-0378">Hydrolase</keyword>
<evidence type="ECO:0000256" key="5">
    <source>
        <dbReference type="ARBA" id="ARBA00023204"/>
    </source>
</evidence>
<reference evidence="10 11" key="1">
    <citation type="submission" date="2019-01" db="EMBL/GenBank/DDBJ databases">
        <authorList>
            <person name="Chen W.-M."/>
        </authorList>
    </citation>
    <scope>NUCLEOTIDE SEQUENCE [LARGE SCALE GENOMIC DNA]</scope>
    <source>
        <strain evidence="10 11">KYPY4</strain>
    </source>
</reference>
<gene>
    <name evidence="10" type="ORF">EOE66_16645</name>
</gene>
<keyword evidence="2" id="KW-0227">DNA damage</keyword>
<evidence type="ECO:0000313" key="11">
    <source>
        <dbReference type="Proteomes" id="UP000285575"/>
    </source>
</evidence>
<feature type="domain" description="Peptidase S24/S26A/S26B/S26C" evidence="9">
    <location>
        <begin position="75"/>
        <end position="189"/>
    </location>
</feature>
<dbReference type="CDD" id="cd06529">
    <property type="entry name" value="S24_LexA-like"/>
    <property type="match status" value="1"/>
</dbReference>
<evidence type="ECO:0000256" key="3">
    <source>
        <dbReference type="ARBA" id="ARBA00022801"/>
    </source>
</evidence>
<dbReference type="GO" id="GO:0009432">
    <property type="term" value="P:SOS response"/>
    <property type="evidence" value="ECO:0007669"/>
    <property type="project" value="UniProtKB-KW"/>
</dbReference>
<keyword evidence="6" id="KW-0742">SOS response</keyword>
<sequence>MRTEPTRPRHGGTREGAGRKAAYGEPTKTVRVPQSLVPVVVGYLNEVKRTAQAQSETAGMRPVASIRAATSVPALGRRVRAGKPTSGDNYQDEAVDLGKHLVRDPSSTFVMRVAGWSMRDAGIADGDELVVDQGVAPEDGRIVIADVDGELTVKRLKRTSTGWVLQAANPDFADVLVGDKNELNIWGVVTRVLRAV</sequence>
<dbReference type="GO" id="GO:0003677">
    <property type="term" value="F:DNA binding"/>
    <property type="evidence" value="ECO:0007669"/>
    <property type="project" value="InterPro"/>
</dbReference>
<dbReference type="Gene3D" id="2.10.109.10">
    <property type="entry name" value="Umud Fragment, subunit A"/>
    <property type="match status" value="1"/>
</dbReference>
<dbReference type="OrthoDB" id="9802364at2"/>
<dbReference type="GO" id="GO:0006355">
    <property type="term" value="P:regulation of DNA-templated transcription"/>
    <property type="evidence" value="ECO:0007669"/>
    <property type="project" value="InterPro"/>
</dbReference>
<evidence type="ECO:0000256" key="6">
    <source>
        <dbReference type="ARBA" id="ARBA00023236"/>
    </source>
</evidence>
<dbReference type="RefSeq" id="WP_128229856.1">
    <property type="nucleotide sequence ID" value="NZ_SACR01000005.1"/>
</dbReference>
<dbReference type="GO" id="GO:0006281">
    <property type="term" value="P:DNA repair"/>
    <property type="evidence" value="ECO:0007669"/>
    <property type="project" value="UniProtKB-KW"/>
</dbReference>